<evidence type="ECO:0000313" key="3">
    <source>
        <dbReference type="Proteomes" id="UP000299084"/>
    </source>
</evidence>
<feature type="compositionally biased region" description="Gly residues" evidence="1">
    <location>
        <begin position="381"/>
        <end position="392"/>
    </location>
</feature>
<sequence>MEQVATVTERLSRASRQVGGVAPLILAGFAPGPRVSGDGLAWAGGSLLMAGAPSLCSQEAGQGVVYWGVVLKGVVSYGWCGLLGQGLQEAMAEAQESKQKHVGPFKAWNWHAITRTRRSPAKASHLPSPKSRCKGTLVTRAWMQKQPHPVNEAGHRPACFQHIPPPHRLHPGWSQGSWALVHTLPRLHAPISGLIFFTCGQGSFPVLQRPLRFCESRAFCRAARVGDGAGDTVDTKRRGRQASPLWLPNISAHGSARLNNGPHDVHILIPQTSDEGTLQGERDFAEVGPRWRDSPGSSEWLLKLENLFWLRSEKFYAAGFEDRRGAVGSPLQTGKGQGTESPLDFPERPGVTSSLIPGGDTLRAFATPSVQPKTRKTRDVLGGGRAGLGGQTQGLQRSRVTPQGHAHCQGVHKCCETESVFSPRILALECGAASAAMLSQTLPSASTQGTLFNENLKIKTCPLSLTPHHVQLPRPPAGINPTLHAVTAATLLRLAGHRSLSEGTTRTQARAIASRKDSHLLWGARPGQTLQGCLTATSGLTPDLGLDGGAGGLRPGCLERAHCLHRTSVQPGGWDCVQEEPGERQPSHLESRDTDASGPLGCLRTVWSTSVPSPGQCTIRSPHQLMNCGPSAFSAPFLFCMRTAFTRNGGLEATEPAGDGVRVQPGLLGTSGPPAASCEAEMQRPPGKTEQEGKTLQTYRLDREPGAERPSHPWPPVPLGWAHLPGQHRGHQPWVDLPTGGCNGPGAPP</sequence>
<feature type="region of interest" description="Disordered" evidence="1">
    <location>
        <begin position="369"/>
        <end position="395"/>
    </location>
</feature>
<organism evidence="2 3">
    <name type="scientific">Camelus dromedarius</name>
    <name type="common">Dromedary</name>
    <name type="synonym">Arabian camel</name>
    <dbReference type="NCBI Taxonomy" id="9838"/>
    <lineage>
        <taxon>Eukaryota</taxon>
        <taxon>Metazoa</taxon>
        <taxon>Chordata</taxon>
        <taxon>Craniata</taxon>
        <taxon>Vertebrata</taxon>
        <taxon>Euteleostomi</taxon>
        <taxon>Mammalia</taxon>
        <taxon>Eutheria</taxon>
        <taxon>Laurasiatheria</taxon>
        <taxon>Artiodactyla</taxon>
        <taxon>Tylopoda</taxon>
        <taxon>Camelidae</taxon>
        <taxon>Camelus</taxon>
    </lineage>
</organism>
<proteinExistence type="predicted"/>
<gene>
    <name evidence="2" type="ORF">Cadr_000017609</name>
</gene>
<evidence type="ECO:0000313" key="2">
    <source>
        <dbReference type="EMBL" id="KAB1270565.1"/>
    </source>
</evidence>
<reference evidence="2 3" key="1">
    <citation type="journal article" date="2019" name="Mol. Ecol. Resour.">
        <title>Improving Illumina assemblies with Hi-C and long reads: an example with the North African dromedary.</title>
        <authorList>
            <person name="Elbers J.P."/>
            <person name="Rogers M.F."/>
            <person name="Perelman P.L."/>
            <person name="Proskuryakova A.A."/>
            <person name="Serdyukova N.A."/>
            <person name="Johnson W.E."/>
            <person name="Horin P."/>
            <person name="Corander J."/>
            <person name="Murphy D."/>
            <person name="Burger P.A."/>
        </authorList>
    </citation>
    <scope>NUCLEOTIDE SEQUENCE [LARGE SCALE GENOMIC DNA]</scope>
    <source>
        <strain evidence="2">Drom800</strain>
        <tissue evidence="2">Blood</tissue>
    </source>
</reference>
<dbReference type="AlphaFoldDB" id="A0A5N4DHH1"/>
<feature type="region of interest" description="Disordered" evidence="1">
    <location>
        <begin position="326"/>
        <end position="348"/>
    </location>
</feature>
<dbReference type="Proteomes" id="UP000299084">
    <property type="component" value="Unassembled WGS sequence"/>
</dbReference>
<accession>A0A5N4DHH1</accession>
<feature type="region of interest" description="Disordered" evidence="1">
    <location>
        <begin position="674"/>
        <end position="749"/>
    </location>
</feature>
<keyword evidence="3" id="KW-1185">Reference proteome</keyword>
<feature type="compositionally biased region" description="Basic and acidic residues" evidence="1">
    <location>
        <begin position="581"/>
        <end position="595"/>
    </location>
</feature>
<feature type="compositionally biased region" description="Basic and acidic residues" evidence="1">
    <location>
        <begin position="700"/>
        <end position="711"/>
    </location>
</feature>
<evidence type="ECO:0000256" key="1">
    <source>
        <dbReference type="SAM" id="MobiDB-lite"/>
    </source>
</evidence>
<feature type="compositionally biased region" description="Polar residues" evidence="1">
    <location>
        <begin position="330"/>
        <end position="340"/>
    </location>
</feature>
<comment type="caution">
    <text evidence="2">The sequence shown here is derived from an EMBL/GenBank/DDBJ whole genome shotgun (WGS) entry which is preliminary data.</text>
</comment>
<dbReference type="EMBL" id="JWIN03000012">
    <property type="protein sequence ID" value="KAB1270565.1"/>
    <property type="molecule type" value="Genomic_DNA"/>
</dbReference>
<name>A0A5N4DHH1_CAMDR</name>
<protein>
    <submittedName>
        <fullName evidence="2">Uncharacterized protein</fullName>
    </submittedName>
</protein>
<feature type="region of interest" description="Disordered" evidence="1">
    <location>
        <begin position="574"/>
        <end position="596"/>
    </location>
</feature>